<protein>
    <submittedName>
        <fullName evidence="3">Heparan-alpha-glucosaminide N-acetyltransferase domain-containing protein</fullName>
    </submittedName>
</protein>
<accession>A0ABV0BC38</accession>
<comment type="caution">
    <text evidence="3">The sequence shown here is derived from an EMBL/GenBank/DDBJ whole genome shotgun (WGS) entry which is preliminary data.</text>
</comment>
<dbReference type="InterPro" id="IPR012429">
    <property type="entry name" value="HGSNAT_cat"/>
</dbReference>
<feature type="transmembrane region" description="Helical" evidence="1">
    <location>
        <begin position="68"/>
        <end position="89"/>
    </location>
</feature>
<evidence type="ECO:0000313" key="4">
    <source>
        <dbReference type="Proteomes" id="UP001427805"/>
    </source>
</evidence>
<reference evidence="3 4" key="1">
    <citation type="submission" date="2024-05" db="EMBL/GenBank/DDBJ databases">
        <title>Sphingomonas sp. HF-S3 16S ribosomal RNA gene Genome sequencing and assembly.</title>
        <authorList>
            <person name="Lee H."/>
        </authorList>
    </citation>
    <scope>NUCLEOTIDE SEQUENCE [LARGE SCALE GENOMIC DNA]</scope>
    <source>
        <strain evidence="3 4">HF-S3</strain>
    </source>
</reference>
<feature type="transmembrane region" description="Helical" evidence="1">
    <location>
        <begin position="238"/>
        <end position="255"/>
    </location>
</feature>
<keyword evidence="4" id="KW-1185">Reference proteome</keyword>
<name>A0ABV0BC38_9SPHN</name>
<dbReference type="EMBL" id="JBDIZK010000012">
    <property type="protein sequence ID" value="MEN3749123.1"/>
    <property type="molecule type" value="Genomic_DNA"/>
</dbReference>
<dbReference type="Pfam" id="PF07786">
    <property type="entry name" value="HGSNAT_cat"/>
    <property type="match status" value="1"/>
</dbReference>
<dbReference type="Proteomes" id="UP001427805">
    <property type="component" value="Unassembled WGS sequence"/>
</dbReference>
<proteinExistence type="predicted"/>
<gene>
    <name evidence="3" type="ORF">TPR58_18260</name>
</gene>
<keyword evidence="1" id="KW-0812">Transmembrane</keyword>
<feature type="domain" description="Heparan-alpha-glucosaminide N-acetyltransferase catalytic" evidence="2">
    <location>
        <begin position="20"/>
        <end position="228"/>
    </location>
</feature>
<keyword evidence="1" id="KW-0472">Membrane</keyword>
<evidence type="ECO:0000259" key="2">
    <source>
        <dbReference type="Pfam" id="PF07786"/>
    </source>
</evidence>
<dbReference type="PANTHER" id="PTHR40407">
    <property type="entry name" value="MEMBRANE PROTEIN-LIKE PROTEIN"/>
    <property type="match status" value="1"/>
</dbReference>
<dbReference type="RefSeq" id="WP_346248163.1">
    <property type="nucleotide sequence ID" value="NZ_JBDIZK010000012.1"/>
</dbReference>
<feature type="transmembrane region" description="Helical" evidence="1">
    <location>
        <begin position="208"/>
        <end position="226"/>
    </location>
</feature>
<dbReference type="PANTHER" id="PTHR40407:SF1">
    <property type="entry name" value="HEPARAN-ALPHA-GLUCOSAMINIDE N-ACETYLTRANSFERASE CATALYTIC DOMAIN-CONTAINING PROTEIN"/>
    <property type="match status" value="1"/>
</dbReference>
<organism evidence="3 4">
    <name type="scientific">Sphingomonas rustica</name>
    <dbReference type="NCBI Taxonomy" id="3103142"/>
    <lineage>
        <taxon>Bacteria</taxon>
        <taxon>Pseudomonadati</taxon>
        <taxon>Pseudomonadota</taxon>
        <taxon>Alphaproteobacteria</taxon>
        <taxon>Sphingomonadales</taxon>
        <taxon>Sphingomonadaceae</taxon>
        <taxon>Sphingomonas</taxon>
    </lineage>
</organism>
<feature type="transmembrane region" description="Helical" evidence="1">
    <location>
        <begin position="129"/>
        <end position="149"/>
    </location>
</feature>
<sequence length="393" mass="42789">MPDILSTAPAPAAAVVRSARIASIDALRGLVILLMLVDHSREFFFYHAQVSDPMDVAGIAPDLFFARLGAHLCAPIFVALTGIAACLYAEGKGGAPAASAFLFKRGLFLVLLELTAVSFAWSFDVTPPILFLQVIWVIGLSMIALAALVHLPRAALATIGLVIVFGHNLLDPIQFAPGEPGHIPWAILHDRGFIDLPGGIRARTSYPLLPWIGVIALGYAAGPWFARGVDALRRRHRLVMLGAAMLTLFVVARTINLYGDPLPWNAQETPLRTVMSFLNVTKYPPSMDFLLLTLGVGTLLLALFEALPSRATGWLTVFGSVPLFFYLLHLYLLHLLNLAAQAVTGNFSGTYYGVAQLWQVLAIAALVAVPCWFACRWFAAKKRASGAWWMRYL</sequence>
<feature type="transmembrane region" description="Helical" evidence="1">
    <location>
        <begin position="101"/>
        <end position="123"/>
    </location>
</feature>
<feature type="transmembrane region" description="Helical" evidence="1">
    <location>
        <begin position="314"/>
        <end position="336"/>
    </location>
</feature>
<evidence type="ECO:0000313" key="3">
    <source>
        <dbReference type="EMBL" id="MEN3749123.1"/>
    </source>
</evidence>
<keyword evidence="1" id="KW-1133">Transmembrane helix</keyword>
<evidence type="ECO:0000256" key="1">
    <source>
        <dbReference type="SAM" id="Phobius"/>
    </source>
</evidence>
<feature type="transmembrane region" description="Helical" evidence="1">
    <location>
        <begin position="356"/>
        <end position="375"/>
    </location>
</feature>
<feature type="transmembrane region" description="Helical" evidence="1">
    <location>
        <begin position="154"/>
        <end position="170"/>
    </location>
</feature>
<feature type="transmembrane region" description="Helical" evidence="1">
    <location>
        <begin position="289"/>
        <end position="307"/>
    </location>
</feature>